<dbReference type="Proteomes" id="UP000682733">
    <property type="component" value="Unassembled WGS sequence"/>
</dbReference>
<dbReference type="InterPro" id="IPR050387">
    <property type="entry name" value="Hedgehog_Signaling"/>
</dbReference>
<accession>A0A8S2IVK0</accession>
<dbReference type="AlphaFoldDB" id="A0A8S2IVK0"/>
<dbReference type="SUPFAM" id="SSF51294">
    <property type="entry name" value="Hedgehog/intein (Hint) domain"/>
    <property type="match status" value="1"/>
</dbReference>
<gene>
    <name evidence="2" type="ORF">OVA965_LOCUS14892</name>
    <name evidence="3" type="ORF">TMI583_LOCUS14897</name>
</gene>
<protein>
    <recommendedName>
        <fullName evidence="1">Hint domain-containing protein</fullName>
    </recommendedName>
</protein>
<sequence length="123" mass="14503">MAAKEPLRITRLHSLLVKKLGDSAEKYRFASEVEIGDELYLAERNSSKVKKVRVTKTETIELYDAYAPVTYEGTIIVDGFVTSCYGTYKHENMHLLLTPLRWWYKLFESHYNIRNMMIKQMEF</sequence>
<reference evidence="3" key="1">
    <citation type="submission" date="2021-02" db="EMBL/GenBank/DDBJ databases">
        <authorList>
            <person name="Nowell W R."/>
        </authorList>
    </citation>
    <scope>NUCLEOTIDE SEQUENCE</scope>
</reference>
<feature type="domain" description="Hint" evidence="1">
    <location>
        <begin position="46"/>
        <end position="90"/>
    </location>
</feature>
<dbReference type="EMBL" id="CAJOBA010006585">
    <property type="protein sequence ID" value="CAF3776957.1"/>
    <property type="molecule type" value="Genomic_DNA"/>
</dbReference>
<evidence type="ECO:0000259" key="1">
    <source>
        <dbReference type="SMART" id="SM00305"/>
    </source>
</evidence>
<comment type="caution">
    <text evidence="3">The sequence shown here is derived from an EMBL/GenBank/DDBJ whole genome shotgun (WGS) entry which is preliminary data.</text>
</comment>
<dbReference type="CDD" id="cd00081">
    <property type="entry name" value="Hint"/>
    <property type="match status" value="1"/>
</dbReference>
<dbReference type="InterPro" id="IPR036844">
    <property type="entry name" value="Hint_dom_sf"/>
</dbReference>
<name>A0A8S2IVK0_9BILA</name>
<dbReference type="PANTHER" id="PTHR11889">
    <property type="entry name" value="HEDGEHOG"/>
    <property type="match status" value="1"/>
</dbReference>
<proteinExistence type="predicted"/>
<evidence type="ECO:0000313" key="2">
    <source>
        <dbReference type="EMBL" id="CAF1007919.1"/>
    </source>
</evidence>
<evidence type="ECO:0000313" key="4">
    <source>
        <dbReference type="Proteomes" id="UP000682733"/>
    </source>
</evidence>
<dbReference type="GO" id="GO:0016540">
    <property type="term" value="P:protein autoprocessing"/>
    <property type="evidence" value="ECO:0007669"/>
    <property type="project" value="InterPro"/>
</dbReference>
<dbReference type="PANTHER" id="PTHR11889:SF31">
    <property type="entry name" value="PROTEIN HEDGEHOG"/>
    <property type="match status" value="1"/>
</dbReference>
<dbReference type="Gene3D" id="2.170.16.10">
    <property type="entry name" value="Hedgehog/Intein (Hint) domain"/>
    <property type="match status" value="1"/>
</dbReference>
<dbReference type="EMBL" id="CAJNOK010006576">
    <property type="protein sequence ID" value="CAF1007919.1"/>
    <property type="molecule type" value="Genomic_DNA"/>
</dbReference>
<organism evidence="3 4">
    <name type="scientific">Didymodactylos carnosus</name>
    <dbReference type="NCBI Taxonomy" id="1234261"/>
    <lineage>
        <taxon>Eukaryota</taxon>
        <taxon>Metazoa</taxon>
        <taxon>Spiralia</taxon>
        <taxon>Gnathifera</taxon>
        <taxon>Rotifera</taxon>
        <taxon>Eurotatoria</taxon>
        <taxon>Bdelloidea</taxon>
        <taxon>Philodinida</taxon>
        <taxon>Philodinidae</taxon>
        <taxon>Didymodactylos</taxon>
    </lineage>
</organism>
<dbReference type="SMART" id="SM00305">
    <property type="entry name" value="HintC"/>
    <property type="match status" value="1"/>
</dbReference>
<dbReference type="Proteomes" id="UP000677228">
    <property type="component" value="Unassembled WGS sequence"/>
</dbReference>
<dbReference type="Pfam" id="PF01079">
    <property type="entry name" value="Hint"/>
    <property type="match status" value="1"/>
</dbReference>
<dbReference type="InterPro" id="IPR003586">
    <property type="entry name" value="Hint_dom_C"/>
</dbReference>
<evidence type="ECO:0000313" key="3">
    <source>
        <dbReference type="EMBL" id="CAF3776957.1"/>
    </source>
</evidence>
<dbReference type="InterPro" id="IPR001767">
    <property type="entry name" value="Hedgehog_Hint"/>
</dbReference>